<dbReference type="GO" id="GO:0000287">
    <property type="term" value="F:magnesium ion binding"/>
    <property type="evidence" value="ECO:0007669"/>
    <property type="project" value="UniProtKB-UniRule"/>
</dbReference>
<keyword evidence="11" id="KW-1185">Reference proteome</keyword>
<evidence type="ECO:0000313" key="10">
    <source>
        <dbReference type="EMBL" id="TQM02030.1"/>
    </source>
</evidence>
<dbReference type="AlphaFoldDB" id="A0A543CY61"/>
<evidence type="ECO:0000256" key="8">
    <source>
        <dbReference type="HAMAP-Rule" id="MF_00265"/>
    </source>
</evidence>
<name>A0A543CY61_9PSEU</name>
<comment type="similarity">
    <text evidence="7 8">Belongs to the PINc/VapC protein family.</text>
</comment>
<evidence type="ECO:0000313" key="11">
    <source>
        <dbReference type="Proteomes" id="UP000315677"/>
    </source>
</evidence>
<dbReference type="Gene3D" id="3.40.50.1010">
    <property type="entry name" value="5'-nuclease"/>
    <property type="match status" value="1"/>
</dbReference>
<dbReference type="OrthoDB" id="4213664at2"/>
<dbReference type="Pfam" id="PF01850">
    <property type="entry name" value="PIN"/>
    <property type="match status" value="1"/>
</dbReference>
<dbReference type="SUPFAM" id="SSF88723">
    <property type="entry name" value="PIN domain-like"/>
    <property type="match status" value="1"/>
</dbReference>
<proteinExistence type="inferred from homology"/>
<keyword evidence="8" id="KW-0800">Toxin</keyword>
<protein>
    <recommendedName>
        <fullName evidence="8">Ribonuclease VapC</fullName>
        <shortName evidence="8">RNase VapC</shortName>
        <ecNumber evidence="8">3.1.-.-</ecNumber>
    </recommendedName>
    <alternativeName>
        <fullName evidence="8">Toxin VapC</fullName>
    </alternativeName>
</protein>
<evidence type="ECO:0000259" key="9">
    <source>
        <dbReference type="Pfam" id="PF01850"/>
    </source>
</evidence>
<evidence type="ECO:0000256" key="1">
    <source>
        <dbReference type="ARBA" id="ARBA00001946"/>
    </source>
</evidence>
<comment type="caution">
    <text evidence="10">The sequence shown here is derived from an EMBL/GenBank/DDBJ whole genome shotgun (WGS) entry which is preliminary data.</text>
</comment>
<dbReference type="PANTHER" id="PTHR33653:SF1">
    <property type="entry name" value="RIBONUCLEASE VAPC2"/>
    <property type="match status" value="1"/>
</dbReference>
<evidence type="ECO:0000256" key="2">
    <source>
        <dbReference type="ARBA" id="ARBA00022649"/>
    </source>
</evidence>
<keyword evidence="3 8" id="KW-0540">Nuclease</keyword>
<dbReference type="HAMAP" id="MF_00265">
    <property type="entry name" value="VapC_Nob1"/>
    <property type="match status" value="1"/>
</dbReference>
<dbReference type="GO" id="GO:0004519">
    <property type="term" value="F:endonuclease activity"/>
    <property type="evidence" value="ECO:0007669"/>
    <property type="project" value="UniProtKB-KW"/>
</dbReference>
<dbReference type="GO" id="GO:0016787">
    <property type="term" value="F:hydrolase activity"/>
    <property type="evidence" value="ECO:0007669"/>
    <property type="project" value="UniProtKB-KW"/>
</dbReference>
<accession>A0A543CY61</accession>
<organism evidence="10 11">
    <name type="scientific">Pseudonocardia kunmingensis</name>
    <dbReference type="NCBI Taxonomy" id="630975"/>
    <lineage>
        <taxon>Bacteria</taxon>
        <taxon>Bacillati</taxon>
        <taxon>Actinomycetota</taxon>
        <taxon>Actinomycetes</taxon>
        <taxon>Pseudonocardiales</taxon>
        <taxon>Pseudonocardiaceae</taxon>
        <taxon>Pseudonocardia</taxon>
    </lineage>
</organism>
<gene>
    <name evidence="8" type="primary">vapC</name>
    <name evidence="10" type="ORF">FB558_7888</name>
</gene>
<dbReference type="InterPro" id="IPR022907">
    <property type="entry name" value="VapC_family"/>
</dbReference>
<dbReference type="PANTHER" id="PTHR33653">
    <property type="entry name" value="RIBONUCLEASE VAPC2"/>
    <property type="match status" value="1"/>
</dbReference>
<evidence type="ECO:0000256" key="7">
    <source>
        <dbReference type="ARBA" id="ARBA00038093"/>
    </source>
</evidence>
<dbReference type="InterPro" id="IPR029060">
    <property type="entry name" value="PIN-like_dom_sf"/>
</dbReference>
<feature type="domain" description="PIN" evidence="9">
    <location>
        <begin position="5"/>
        <end position="118"/>
    </location>
</feature>
<dbReference type="InterPro" id="IPR050556">
    <property type="entry name" value="Type_II_TA_system_RNase"/>
</dbReference>
<dbReference type="GO" id="GO:0090729">
    <property type="term" value="F:toxin activity"/>
    <property type="evidence" value="ECO:0007669"/>
    <property type="project" value="UniProtKB-KW"/>
</dbReference>
<dbReference type="InterPro" id="IPR002716">
    <property type="entry name" value="PIN_dom"/>
</dbReference>
<keyword evidence="10" id="KW-0255">Endonuclease</keyword>
<keyword evidence="4 8" id="KW-0479">Metal-binding</keyword>
<comment type="function">
    <text evidence="8">Toxic component of a toxin-antitoxin (TA) system. An RNase.</text>
</comment>
<evidence type="ECO:0000256" key="3">
    <source>
        <dbReference type="ARBA" id="ARBA00022722"/>
    </source>
</evidence>
<evidence type="ECO:0000256" key="5">
    <source>
        <dbReference type="ARBA" id="ARBA00022801"/>
    </source>
</evidence>
<evidence type="ECO:0000256" key="4">
    <source>
        <dbReference type="ARBA" id="ARBA00022723"/>
    </source>
</evidence>
<feature type="binding site" evidence="8">
    <location>
        <position position="7"/>
    </location>
    <ligand>
        <name>Mg(2+)</name>
        <dbReference type="ChEBI" id="CHEBI:18420"/>
    </ligand>
</feature>
<dbReference type="Proteomes" id="UP000315677">
    <property type="component" value="Unassembled WGS sequence"/>
</dbReference>
<reference evidence="10 11" key="1">
    <citation type="submission" date="2019-06" db="EMBL/GenBank/DDBJ databases">
        <title>Sequencing the genomes of 1000 actinobacteria strains.</title>
        <authorList>
            <person name="Klenk H.-P."/>
        </authorList>
    </citation>
    <scope>NUCLEOTIDE SEQUENCE [LARGE SCALE GENOMIC DNA]</scope>
    <source>
        <strain evidence="10 11">DSM 45301</strain>
    </source>
</reference>
<comment type="cofactor">
    <cofactor evidence="1 8">
        <name>Mg(2+)</name>
        <dbReference type="ChEBI" id="CHEBI:18420"/>
    </cofactor>
</comment>
<dbReference type="EMBL" id="VFPA01000007">
    <property type="protein sequence ID" value="TQM02030.1"/>
    <property type="molecule type" value="Genomic_DNA"/>
</dbReference>
<dbReference type="GO" id="GO:0004540">
    <property type="term" value="F:RNA nuclease activity"/>
    <property type="evidence" value="ECO:0007669"/>
    <property type="project" value="InterPro"/>
</dbReference>
<feature type="binding site" evidence="8">
    <location>
        <position position="98"/>
    </location>
    <ligand>
        <name>Mg(2+)</name>
        <dbReference type="ChEBI" id="CHEBI:18420"/>
    </ligand>
</feature>
<keyword evidence="5 8" id="KW-0378">Hydrolase</keyword>
<sequence>MARLILDTGVLVAGVRGSGPLGALARTDDVGLPAIAVAEYLAGTLLDADPGRSAAQRAFLDEILQVVPVLDYDEGVAEHHAALLAHTRRSGEACGAHDLIIAATARSADRTIVTTDARAGFGELPGVEVRVVRP</sequence>
<keyword evidence="2 8" id="KW-1277">Toxin-antitoxin system</keyword>
<keyword evidence="6 8" id="KW-0460">Magnesium</keyword>
<dbReference type="RefSeq" id="WP_142063468.1">
    <property type="nucleotide sequence ID" value="NZ_VFPA01000007.1"/>
</dbReference>
<evidence type="ECO:0000256" key="6">
    <source>
        <dbReference type="ARBA" id="ARBA00022842"/>
    </source>
</evidence>
<dbReference type="EC" id="3.1.-.-" evidence="8"/>